<feature type="signal peptide" evidence="2">
    <location>
        <begin position="1"/>
        <end position="15"/>
    </location>
</feature>
<dbReference type="WBParaSite" id="NBR_0000457301-mRNA-1">
    <property type="protein sequence ID" value="NBR_0000457301-mRNA-1"/>
    <property type="gene ID" value="NBR_0000457301"/>
</dbReference>
<reference evidence="3 4" key="2">
    <citation type="submission" date="2018-11" db="EMBL/GenBank/DDBJ databases">
        <authorList>
            <consortium name="Pathogen Informatics"/>
        </authorList>
    </citation>
    <scope>NUCLEOTIDE SEQUENCE [LARGE SCALE GENOMIC DNA]</scope>
</reference>
<feature type="region of interest" description="Disordered" evidence="1">
    <location>
        <begin position="149"/>
        <end position="192"/>
    </location>
</feature>
<dbReference type="AlphaFoldDB" id="A0A0N4XPX1"/>
<dbReference type="EMBL" id="UYSL01008903">
    <property type="protein sequence ID" value="VDL68164.1"/>
    <property type="molecule type" value="Genomic_DNA"/>
</dbReference>
<name>A0A0N4XPX1_NIPBR</name>
<proteinExistence type="predicted"/>
<keyword evidence="2" id="KW-0732">Signal</keyword>
<dbReference type="Proteomes" id="UP000271162">
    <property type="component" value="Unassembled WGS sequence"/>
</dbReference>
<evidence type="ECO:0000313" key="3">
    <source>
        <dbReference type="EMBL" id="VDL68164.1"/>
    </source>
</evidence>
<feature type="compositionally biased region" description="Polar residues" evidence="1">
    <location>
        <begin position="160"/>
        <end position="184"/>
    </location>
</feature>
<organism evidence="5">
    <name type="scientific">Nippostrongylus brasiliensis</name>
    <name type="common">Rat hookworm</name>
    <dbReference type="NCBI Taxonomy" id="27835"/>
    <lineage>
        <taxon>Eukaryota</taxon>
        <taxon>Metazoa</taxon>
        <taxon>Ecdysozoa</taxon>
        <taxon>Nematoda</taxon>
        <taxon>Chromadorea</taxon>
        <taxon>Rhabditida</taxon>
        <taxon>Rhabditina</taxon>
        <taxon>Rhabditomorpha</taxon>
        <taxon>Strongyloidea</taxon>
        <taxon>Heligmosomidae</taxon>
        <taxon>Nippostrongylus</taxon>
    </lineage>
</organism>
<evidence type="ECO:0000256" key="2">
    <source>
        <dbReference type="SAM" id="SignalP"/>
    </source>
</evidence>
<protein>
    <submittedName>
        <fullName evidence="5">Histone domain-containing protein</fullName>
    </submittedName>
</protein>
<feature type="chain" id="PRO_5043124733" evidence="2">
    <location>
        <begin position="16"/>
        <end position="192"/>
    </location>
</feature>
<evidence type="ECO:0000313" key="5">
    <source>
        <dbReference type="WBParaSite" id="NBR_0000457301-mRNA-1"/>
    </source>
</evidence>
<gene>
    <name evidence="3" type="ORF">NBR_LOCUS4575</name>
</gene>
<reference evidence="5" key="1">
    <citation type="submission" date="2017-02" db="UniProtKB">
        <authorList>
            <consortium name="WormBaseParasite"/>
        </authorList>
    </citation>
    <scope>IDENTIFICATION</scope>
</reference>
<sequence>MLIAVFFVLISPLCSQLLHWKPRNQRPEPTSFIRRQWRPPPITHHSRVVFRRQAAQRFPQQRRFPTRTTEGPPIGNQIDGNEVVQQASEPGAMNNEASILAGTMSPQFLRELADYLYDFITGKIQRQHSSRTHFVRESLDSNELLDYEEETRALDAAERAQQQQSGRPASGQASRPQQPVQAPNWQPAPSPR</sequence>
<evidence type="ECO:0000256" key="1">
    <source>
        <dbReference type="SAM" id="MobiDB-lite"/>
    </source>
</evidence>
<keyword evidence="4" id="KW-1185">Reference proteome</keyword>
<accession>A0A0N4XPX1</accession>
<evidence type="ECO:0000313" key="4">
    <source>
        <dbReference type="Proteomes" id="UP000271162"/>
    </source>
</evidence>